<dbReference type="GeneID" id="82888905"/>
<keyword evidence="2" id="KW-0472">Membrane</keyword>
<keyword evidence="2" id="KW-0812">Transmembrane</keyword>
<evidence type="ECO:0000256" key="2">
    <source>
        <dbReference type="SAM" id="Phobius"/>
    </source>
</evidence>
<dbReference type="AlphaFoldDB" id="A0A4Y4C3B5"/>
<keyword evidence="2" id="KW-1133">Transmembrane helix</keyword>
<accession>A0A4Y4C3B5</accession>
<dbReference type="Proteomes" id="UP000319986">
    <property type="component" value="Unassembled WGS sequence"/>
</dbReference>
<feature type="transmembrane region" description="Helical" evidence="2">
    <location>
        <begin position="49"/>
        <end position="68"/>
    </location>
</feature>
<proteinExistence type="predicted"/>
<dbReference type="EMBL" id="BJNT01000028">
    <property type="protein sequence ID" value="GEC87521.1"/>
    <property type="molecule type" value="Genomic_DNA"/>
</dbReference>
<evidence type="ECO:0000313" key="3">
    <source>
        <dbReference type="EMBL" id="GEC87521.1"/>
    </source>
</evidence>
<evidence type="ECO:0000256" key="1">
    <source>
        <dbReference type="SAM" id="MobiDB-lite"/>
    </source>
</evidence>
<name>A0A4Y4C3B5_9CORY</name>
<reference evidence="3 4" key="1">
    <citation type="submission" date="2019-06" db="EMBL/GenBank/DDBJ databases">
        <title>Whole genome shotgun sequence of Corynebacterium variabile NBRC 15286.</title>
        <authorList>
            <person name="Hosoyama A."/>
            <person name="Uohara A."/>
            <person name="Ohji S."/>
            <person name="Ichikawa N."/>
        </authorList>
    </citation>
    <scope>NUCLEOTIDE SEQUENCE [LARGE SCALE GENOMIC DNA]</scope>
    <source>
        <strain evidence="3 4">NBRC 15286</strain>
    </source>
</reference>
<sequence>MISTKQQAYLITRENFETCRELVVASGAVEMIESVGAKTRGAGGRNAAGWRYTVSAVLVVALAILRIGRVPSMAEVHRGIATLTDDQLAEVGMFPAPPDVAPEDYGAFSNWLTRMLSPLDPGPDLPARRVKNREHRRTLAARTDEQRHAAEVARRRLLDVVNALIAASVGKILPDEYAGDLLADETIIDLAGQSAGLGSRDSKCRGAAYAGGYYGRDNSDNSVLDNPGKARQLRKTAFGIGVTAVSRIGGPNALYSIPPVITGVSIHTPTSGSVAGLAEAMAYHKAGGFDPRKEASASSRTRVPFLTVDMGYNVKDGFVDLLLDQGYAPVGRYPSSWNLIWGSEGPAHTVKGVPAGPVQVSGEFYCPAVRGLLAKMGVGGKGNLLFRTTELLDASNRAGDGDPSAFAVQDARIAAVFPYLMGVNSRPYQIQDHPGRPSKAAKTGAGSSGATQVTQQLVCPAVQGRVSCPLKPASQVDPALGTPVVQPDWPASRYRCCSHSVVSVPFSDQQKKRAQWGLVPGSWEHGIYLEAARSATEQRFSVMKNQHVTGIEHLKWAPRRAPMLYLIIGLWVAATNLAIRQAHAARPPKPSTTVRRLKEVEADLGHPPTRIPPRT</sequence>
<dbReference type="RefSeq" id="WP_174775649.1">
    <property type="nucleotide sequence ID" value="NZ_BJNT01000028.1"/>
</dbReference>
<evidence type="ECO:0000313" key="4">
    <source>
        <dbReference type="Proteomes" id="UP000319986"/>
    </source>
</evidence>
<comment type="caution">
    <text evidence="3">The sequence shown here is derived from an EMBL/GenBank/DDBJ whole genome shotgun (WGS) entry which is preliminary data.</text>
</comment>
<protein>
    <submittedName>
        <fullName evidence="3">Uncharacterized protein</fullName>
    </submittedName>
</protein>
<gene>
    <name evidence="3" type="ORF">CVA01_28350</name>
</gene>
<organism evidence="3 4">
    <name type="scientific">Corynebacterium variabile</name>
    <dbReference type="NCBI Taxonomy" id="1727"/>
    <lineage>
        <taxon>Bacteria</taxon>
        <taxon>Bacillati</taxon>
        <taxon>Actinomycetota</taxon>
        <taxon>Actinomycetes</taxon>
        <taxon>Mycobacteriales</taxon>
        <taxon>Corynebacteriaceae</taxon>
        <taxon>Corynebacterium</taxon>
    </lineage>
</organism>
<feature type="region of interest" description="Disordered" evidence="1">
    <location>
        <begin position="428"/>
        <end position="448"/>
    </location>
</feature>
<feature type="compositionally biased region" description="Low complexity" evidence="1">
    <location>
        <begin position="438"/>
        <end position="448"/>
    </location>
</feature>